<dbReference type="AlphaFoldDB" id="A0A1V4AP17"/>
<feature type="transmembrane region" description="Helical" evidence="1">
    <location>
        <begin position="34"/>
        <end position="56"/>
    </location>
</feature>
<feature type="transmembrane region" description="Helical" evidence="1">
    <location>
        <begin position="305"/>
        <end position="326"/>
    </location>
</feature>
<evidence type="ECO:0000256" key="1">
    <source>
        <dbReference type="SAM" id="Phobius"/>
    </source>
</evidence>
<proteinExistence type="predicted"/>
<feature type="domain" description="CAAX prenyl protease 2/Lysostaphin resistance protein A-like" evidence="2">
    <location>
        <begin position="162"/>
        <end position="280"/>
    </location>
</feature>
<reference evidence="3 4" key="1">
    <citation type="journal article" date="2017" name="Water Res.">
        <title>Discovery and metagenomic analysis of an anammox bacterial enrichment related to Candidatus "Brocadia caroliniensis" in a full-scale glycerol-fed nitritation-denitritation separate centrate treatment process.</title>
        <authorList>
            <person name="Park H."/>
            <person name="Brotto A.C."/>
            <person name="van Loosdrecht M.C."/>
            <person name="Chandran K."/>
        </authorList>
    </citation>
    <scope>NUCLEOTIDE SEQUENCE [LARGE SCALE GENOMIC DNA]</scope>
    <source>
        <strain evidence="3">26THWARD</strain>
    </source>
</reference>
<feature type="transmembrane region" description="Helical" evidence="1">
    <location>
        <begin position="158"/>
        <end position="180"/>
    </location>
</feature>
<name>A0A1V4AP17_9BACT</name>
<dbReference type="GO" id="GO:0004175">
    <property type="term" value="F:endopeptidase activity"/>
    <property type="evidence" value="ECO:0007669"/>
    <property type="project" value="UniProtKB-ARBA"/>
</dbReference>
<protein>
    <recommendedName>
        <fullName evidence="2">CAAX prenyl protease 2/Lysostaphin resistance protein A-like domain-containing protein</fullName>
    </recommendedName>
</protein>
<evidence type="ECO:0000259" key="2">
    <source>
        <dbReference type="Pfam" id="PF02517"/>
    </source>
</evidence>
<comment type="caution">
    <text evidence="3">The sequence shown here is derived from an EMBL/GenBank/DDBJ whole genome shotgun (WGS) entry which is preliminary data.</text>
</comment>
<feature type="transmembrane region" description="Helical" evidence="1">
    <location>
        <begin position="86"/>
        <end position="104"/>
    </location>
</feature>
<feature type="transmembrane region" description="Helical" evidence="1">
    <location>
        <begin position="268"/>
        <end position="285"/>
    </location>
</feature>
<evidence type="ECO:0000313" key="4">
    <source>
        <dbReference type="Proteomes" id="UP000189681"/>
    </source>
</evidence>
<dbReference type="InterPro" id="IPR003675">
    <property type="entry name" value="Rce1/LyrA-like_dom"/>
</dbReference>
<sequence length="340" mass="38677">MSSVKNYFQLTSSFYHTMIFRMNSWNGIKQYKKIFLLFFLALGLSCLLAPLIKIFLDSLIPSSPFLADLLRYKQGSYDFGRVMRRIIMAVVLILILLLRKQLMIGSLIKRGIKPIRGWAEQLQMGFLLGAGLFIFYITILWISGIQTFDPSARLFHDIIFRLPILLLIAVLVGCIEELLFRGFIFQGMLLDMSAVSAVCISSLFFSSLHFFRVKFIVSTGFQPLVGFSIIYHTFENIIVDFSANWSTLIGLFLVGAVLSYSFLRTKSLYLAIGLHAGWVFLIKTNKLIFDHHAGKNVAWLFGDDYIVTGVLGWIFLLFTFVLIRFVTKVSYHGKDAASAC</sequence>
<dbReference type="STRING" id="1004156.AYP45_17975"/>
<keyword evidence="1" id="KW-0812">Transmembrane</keyword>
<dbReference type="GO" id="GO:0080120">
    <property type="term" value="P:CAAX-box protein maturation"/>
    <property type="evidence" value="ECO:0007669"/>
    <property type="project" value="UniProtKB-ARBA"/>
</dbReference>
<dbReference type="Pfam" id="PF02517">
    <property type="entry name" value="Rce1-like"/>
    <property type="match status" value="1"/>
</dbReference>
<dbReference type="PANTHER" id="PTHR39430">
    <property type="entry name" value="MEMBRANE-ASSOCIATED PROTEASE-RELATED"/>
    <property type="match status" value="1"/>
</dbReference>
<keyword evidence="1" id="KW-0472">Membrane</keyword>
<feature type="transmembrane region" description="Helical" evidence="1">
    <location>
        <begin position="192"/>
        <end position="211"/>
    </location>
</feature>
<evidence type="ECO:0000313" key="3">
    <source>
        <dbReference type="EMBL" id="OOP54860.1"/>
    </source>
</evidence>
<keyword evidence="1" id="KW-1133">Transmembrane helix</keyword>
<gene>
    <name evidence="3" type="ORF">AYP45_17975</name>
</gene>
<dbReference type="Proteomes" id="UP000189681">
    <property type="component" value="Unassembled WGS sequence"/>
</dbReference>
<accession>A0A1V4AP17</accession>
<organism evidence="3 4">
    <name type="scientific">Candidatus Brocadia carolinensis</name>
    <dbReference type="NCBI Taxonomy" id="1004156"/>
    <lineage>
        <taxon>Bacteria</taxon>
        <taxon>Pseudomonadati</taxon>
        <taxon>Planctomycetota</taxon>
        <taxon>Candidatus Brocadiia</taxon>
        <taxon>Candidatus Brocadiales</taxon>
        <taxon>Candidatus Brocadiaceae</taxon>
        <taxon>Candidatus Brocadia</taxon>
    </lineage>
</organism>
<dbReference type="PANTHER" id="PTHR39430:SF1">
    <property type="entry name" value="PROTEASE"/>
    <property type="match status" value="1"/>
</dbReference>
<dbReference type="EMBL" id="AYTS01000207">
    <property type="protein sequence ID" value="OOP54860.1"/>
    <property type="molecule type" value="Genomic_DNA"/>
</dbReference>
<feature type="transmembrane region" description="Helical" evidence="1">
    <location>
        <begin position="125"/>
        <end position="146"/>
    </location>
</feature>
<feature type="transmembrane region" description="Helical" evidence="1">
    <location>
        <begin position="243"/>
        <end position="263"/>
    </location>
</feature>